<dbReference type="Proteomes" id="UP001652625">
    <property type="component" value="Chromosome 13"/>
</dbReference>
<evidence type="ECO:0000256" key="2">
    <source>
        <dbReference type="ARBA" id="ARBA00010410"/>
    </source>
</evidence>
<comment type="similarity">
    <text evidence="2">Belongs to the SNAPC3/SRD2 family.</text>
</comment>
<evidence type="ECO:0000256" key="9">
    <source>
        <dbReference type="ARBA" id="ARBA00025958"/>
    </source>
</evidence>
<dbReference type="PANTHER" id="PTHR13421">
    <property type="entry name" value="SNRNA-ACTIVATING PROTEIN COMPLEX SUBUNIT 3"/>
    <property type="match status" value="1"/>
</dbReference>
<reference evidence="12" key="1">
    <citation type="submission" date="2025-08" db="UniProtKB">
        <authorList>
            <consortium name="RefSeq"/>
        </authorList>
    </citation>
    <scope>IDENTIFICATION</scope>
</reference>
<dbReference type="RefSeq" id="XP_065672434.1">
    <property type="nucleotide sequence ID" value="XM_065816362.1"/>
</dbReference>
<keyword evidence="6" id="KW-0804">Transcription</keyword>
<keyword evidence="4" id="KW-0805">Transcription regulation</keyword>
<dbReference type="GeneID" id="100212974"/>
<dbReference type="InterPro" id="IPR022042">
    <property type="entry name" value="snRNA-activating_su3"/>
</dbReference>
<evidence type="ECO:0000256" key="8">
    <source>
        <dbReference type="ARBA" id="ARBA00025193"/>
    </source>
</evidence>
<keyword evidence="5" id="KW-0238">DNA-binding</keyword>
<evidence type="ECO:0000313" key="12">
    <source>
        <dbReference type="RefSeq" id="XP_065672434.1"/>
    </source>
</evidence>
<evidence type="ECO:0000256" key="10">
    <source>
        <dbReference type="ARBA" id="ARBA00029606"/>
    </source>
</evidence>
<dbReference type="PANTHER" id="PTHR13421:SF16">
    <property type="entry name" value="SNRNA-ACTIVATING PROTEIN COMPLEX SUBUNIT 3"/>
    <property type="match status" value="1"/>
</dbReference>
<protein>
    <recommendedName>
        <fullName evidence="3">snRNA-activating protein complex subunit 3</fullName>
    </recommendedName>
    <alternativeName>
        <fullName evidence="10">Small nuclear RNA-activating complex polypeptide 3</fullName>
    </alternativeName>
</protein>
<evidence type="ECO:0000256" key="1">
    <source>
        <dbReference type="ARBA" id="ARBA00004123"/>
    </source>
</evidence>
<name>A0ABM4DDF0_HYDVU</name>
<evidence type="ECO:0000313" key="11">
    <source>
        <dbReference type="Proteomes" id="UP001652625"/>
    </source>
</evidence>
<organism evidence="11 12">
    <name type="scientific">Hydra vulgaris</name>
    <name type="common">Hydra</name>
    <name type="synonym">Hydra attenuata</name>
    <dbReference type="NCBI Taxonomy" id="6087"/>
    <lineage>
        <taxon>Eukaryota</taxon>
        <taxon>Metazoa</taxon>
        <taxon>Cnidaria</taxon>
        <taxon>Hydrozoa</taxon>
        <taxon>Hydroidolina</taxon>
        <taxon>Anthoathecata</taxon>
        <taxon>Aplanulata</taxon>
        <taxon>Hydridae</taxon>
        <taxon>Hydra</taxon>
    </lineage>
</organism>
<comment type="function">
    <text evidence="8">Part of the SNAPc complex required for the transcription of both RNA polymerase II and III small-nuclear RNA genes. Binds to the proximal sequence element (PSE), a non-TATA-box basal promoter element common to these 2 types of genes. Recruits TBP and BRF2 to the U6 snRNA TATA box.</text>
</comment>
<evidence type="ECO:0000256" key="5">
    <source>
        <dbReference type="ARBA" id="ARBA00023125"/>
    </source>
</evidence>
<evidence type="ECO:0000256" key="3">
    <source>
        <dbReference type="ARBA" id="ARBA00013634"/>
    </source>
</evidence>
<accession>A0ABM4DDF0</accession>
<keyword evidence="7" id="KW-0539">Nucleus</keyword>
<evidence type="ECO:0000256" key="6">
    <source>
        <dbReference type="ARBA" id="ARBA00023163"/>
    </source>
</evidence>
<evidence type="ECO:0000256" key="7">
    <source>
        <dbReference type="ARBA" id="ARBA00023242"/>
    </source>
</evidence>
<evidence type="ECO:0000256" key="4">
    <source>
        <dbReference type="ARBA" id="ARBA00023015"/>
    </source>
</evidence>
<keyword evidence="11" id="KW-1185">Reference proteome</keyword>
<comment type="subcellular location">
    <subcellularLocation>
        <location evidence="1">Nucleus</location>
    </subcellularLocation>
</comment>
<comment type="subunit">
    <text evidence="9">Part of the SNAPc complex composed of 5 subunits: SNAPC1, SNAPC2, SNAPC3, SNAPC4 and SNAPC5. SNAPC3 interacts with SNAPC1.</text>
</comment>
<dbReference type="Pfam" id="PF12251">
    <property type="entry name" value="SNAPC3"/>
    <property type="match status" value="1"/>
</dbReference>
<sequence>MEGFFRSNPILEAEHFSSPLISISDFKNQFKELVCEDFFPAIILSNEESNKKLEELLNCNQQTIEELEDVCSIENLKCAFEKENFDSKKVRGYEDFPDNSELQIVRLTKQLKTKFEELVYVPNFIEEDLPKEPETCEKIPNDEVLLAVSVYHSQKRKVFQEFYVLPNQKLTALRDVIVCTSDNIIYGDFSKNPDLSCAKPVKEFCQSAFFFIEKCFYNDTRNPLNRDYSKIIIEWAKDEERYTVNGLGLFTSAIMENTTFNDLKIRLGYPYLYCHQGNCEHLIVFNDMRMVSKDDPQALQSYPFKVYQAPYKRRKCSVCNIHYANWRTLNDPLAFDNPSLFCERCFKYLHYTQDGKPLCDFKAFPHVEVEY</sequence>
<gene>
    <name evidence="12" type="primary">LOC100212974</name>
</gene>
<proteinExistence type="inferred from homology"/>